<protein>
    <recommendedName>
        <fullName evidence="8 10">Phosphate acyltransferase</fullName>
        <ecNumber evidence="8 10">2.3.1.274</ecNumber>
    </recommendedName>
    <alternativeName>
        <fullName evidence="10">Acyl-ACP phosphotransacylase</fullName>
    </alternativeName>
    <alternativeName>
        <fullName evidence="10">Acyl-[acyl-carrier-protein]--phosphate acyltransferase</fullName>
    </alternativeName>
    <alternativeName>
        <fullName evidence="10">Phosphate-acyl-ACP acyltransferase</fullName>
    </alternativeName>
</protein>
<evidence type="ECO:0000256" key="6">
    <source>
        <dbReference type="ARBA" id="ARBA00023209"/>
    </source>
</evidence>
<keyword evidence="5 10" id="KW-0443">Lipid metabolism</keyword>
<dbReference type="UniPathway" id="UPA00085"/>
<dbReference type="SUPFAM" id="SSF53659">
    <property type="entry name" value="Isocitrate/Isopropylmalate dehydrogenase-like"/>
    <property type="match status" value="1"/>
</dbReference>
<dbReference type="GO" id="GO:0006633">
    <property type="term" value="P:fatty acid biosynthetic process"/>
    <property type="evidence" value="ECO:0007669"/>
    <property type="project" value="UniProtKB-UniRule"/>
</dbReference>
<keyword evidence="3 10" id="KW-0444">Lipid biosynthesis</keyword>
<evidence type="ECO:0000256" key="8">
    <source>
        <dbReference type="ARBA" id="ARBA00024069"/>
    </source>
</evidence>
<evidence type="ECO:0000256" key="5">
    <source>
        <dbReference type="ARBA" id="ARBA00023098"/>
    </source>
</evidence>
<dbReference type="GO" id="GO:0043811">
    <property type="term" value="F:phosphate:acyl-[acyl carrier protein] acyltransferase activity"/>
    <property type="evidence" value="ECO:0007669"/>
    <property type="project" value="UniProtKB-UniRule"/>
</dbReference>
<dbReference type="AlphaFoldDB" id="A0A1I1F7Z8"/>
<proteinExistence type="inferred from homology"/>
<dbReference type="Gene3D" id="3.40.718.10">
    <property type="entry name" value="Isopropylmalate Dehydrogenase"/>
    <property type="match status" value="1"/>
</dbReference>
<dbReference type="EC" id="2.3.1.274" evidence="8 10"/>
<dbReference type="PANTHER" id="PTHR30100">
    <property type="entry name" value="FATTY ACID/PHOSPHOLIPID SYNTHESIS PROTEIN PLSX"/>
    <property type="match status" value="1"/>
</dbReference>
<dbReference type="OrthoDB" id="9806408at2"/>
<dbReference type="HAMAP" id="MF_00019">
    <property type="entry name" value="PlsX"/>
    <property type="match status" value="1"/>
</dbReference>
<name>A0A1I1F7Z8_9SPHI</name>
<dbReference type="EMBL" id="FOLL01000002">
    <property type="protein sequence ID" value="SFB95515.1"/>
    <property type="molecule type" value="Genomic_DNA"/>
</dbReference>
<evidence type="ECO:0000256" key="7">
    <source>
        <dbReference type="ARBA" id="ARBA00023264"/>
    </source>
</evidence>
<keyword evidence="11" id="KW-0012">Acyltransferase</keyword>
<keyword evidence="2 10" id="KW-0963">Cytoplasm</keyword>
<evidence type="ECO:0000256" key="10">
    <source>
        <dbReference type="HAMAP-Rule" id="MF_00019"/>
    </source>
</evidence>
<comment type="similarity">
    <text evidence="10">Belongs to the PlsX family.</text>
</comment>
<keyword evidence="4 10" id="KW-0808">Transferase</keyword>
<dbReference type="PIRSF" id="PIRSF002465">
    <property type="entry name" value="Phsphlp_syn_PlsX"/>
    <property type="match status" value="1"/>
</dbReference>
<sequence length="312" mass="33479">MKIGLDILGGDFAPEATLKGAILASKLLSEGQKIVLIGNQDIAKQYIEQAGEDPAFFEYVHAPDTIGMGEHPTKAITQKPNSSISRGFQLLKEGGIDSFASAGNTGAMLVGSVFSVKTIPGVIRPAIATNVPKIKSGFGILLDVGANADCKPEMLPQFGLLGSLFAEHIYGIQHPSVGLVNIGEEEEKGNMLTLAAYPLLKASDRIRFVGNIEGRELFDDKADVMVCDGFVGNVVLKLAESFYVLTRKKGFNDAFFDRFNYEQYGGSPILGINAPVIIGHGISSPEAIKNMILLSKNMIESNIIEKIKSAFN</sequence>
<evidence type="ECO:0000313" key="12">
    <source>
        <dbReference type="Proteomes" id="UP000199577"/>
    </source>
</evidence>
<dbReference type="PANTHER" id="PTHR30100:SF1">
    <property type="entry name" value="PHOSPHATE ACYLTRANSFERASE"/>
    <property type="match status" value="1"/>
</dbReference>
<comment type="subcellular location">
    <subcellularLocation>
        <location evidence="10">Cytoplasm</location>
    </subcellularLocation>
    <text evidence="10">Associated with the membrane possibly through PlsY.</text>
</comment>
<evidence type="ECO:0000256" key="3">
    <source>
        <dbReference type="ARBA" id="ARBA00022516"/>
    </source>
</evidence>
<dbReference type="GO" id="GO:0005737">
    <property type="term" value="C:cytoplasm"/>
    <property type="evidence" value="ECO:0007669"/>
    <property type="project" value="UniProtKB-SubCell"/>
</dbReference>
<evidence type="ECO:0000313" key="11">
    <source>
        <dbReference type="EMBL" id="SFB95515.1"/>
    </source>
</evidence>
<evidence type="ECO:0000256" key="1">
    <source>
        <dbReference type="ARBA" id="ARBA00001232"/>
    </source>
</evidence>
<comment type="subunit">
    <text evidence="9 10">Homodimer. Probably interacts with PlsY.</text>
</comment>
<keyword evidence="6 10" id="KW-0594">Phospholipid biosynthesis</keyword>
<accession>A0A1I1F7Z8</accession>
<evidence type="ECO:0000256" key="2">
    <source>
        <dbReference type="ARBA" id="ARBA00022490"/>
    </source>
</evidence>
<comment type="pathway">
    <text evidence="10">Lipid metabolism; phospholipid metabolism.</text>
</comment>
<dbReference type="STRING" id="623281.SAMN05421747_102303"/>
<evidence type="ECO:0000256" key="4">
    <source>
        <dbReference type="ARBA" id="ARBA00022679"/>
    </source>
</evidence>
<comment type="catalytic activity">
    <reaction evidence="1 10">
        <text>a fatty acyl-[ACP] + phosphate = an acyl phosphate + holo-[ACP]</text>
        <dbReference type="Rhea" id="RHEA:42292"/>
        <dbReference type="Rhea" id="RHEA-COMP:9685"/>
        <dbReference type="Rhea" id="RHEA-COMP:14125"/>
        <dbReference type="ChEBI" id="CHEBI:43474"/>
        <dbReference type="ChEBI" id="CHEBI:59918"/>
        <dbReference type="ChEBI" id="CHEBI:64479"/>
        <dbReference type="ChEBI" id="CHEBI:138651"/>
        <dbReference type="EC" id="2.3.1.274"/>
    </reaction>
</comment>
<keyword evidence="7 10" id="KW-1208">Phospholipid metabolism</keyword>
<dbReference type="Proteomes" id="UP000199577">
    <property type="component" value="Unassembled WGS sequence"/>
</dbReference>
<dbReference type="GO" id="GO:0008654">
    <property type="term" value="P:phospholipid biosynthetic process"/>
    <property type="evidence" value="ECO:0007669"/>
    <property type="project" value="UniProtKB-KW"/>
</dbReference>
<dbReference type="InterPro" id="IPR003664">
    <property type="entry name" value="FA_synthesis"/>
</dbReference>
<dbReference type="Pfam" id="PF02504">
    <property type="entry name" value="FA_synthesis"/>
    <property type="match status" value="1"/>
</dbReference>
<keyword evidence="12" id="KW-1185">Reference proteome</keyword>
<evidence type="ECO:0000256" key="9">
    <source>
        <dbReference type="ARBA" id="ARBA00046608"/>
    </source>
</evidence>
<dbReference type="RefSeq" id="WP_090971559.1">
    <property type="nucleotide sequence ID" value="NZ_FOLL01000002.1"/>
</dbReference>
<organism evidence="11 12">
    <name type="scientific">Parapedobacter composti</name>
    <dbReference type="NCBI Taxonomy" id="623281"/>
    <lineage>
        <taxon>Bacteria</taxon>
        <taxon>Pseudomonadati</taxon>
        <taxon>Bacteroidota</taxon>
        <taxon>Sphingobacteriia</taxon>
        <taxon>Sphingobacteriales</taxon>
        <taxon>Sphingobacteriaceae</taxon>
        <taxon>Parapedobacter</taxon>
    </lineage>
</organism>
<dbReference type="NCBIfam" id="TIGR00182">
    <property type="entry name" value="plsX"/>
    <property type="match status" value="1"/>
</dbReference>
<comment type="function">
    <text evidence="10">Catalyzes the reversible formation of acyl-phosphate (acyl-PO(4)) from acyl-[acyl-carrier-protein] (acyl-ACP). This enzyme utilizes acyl-ACP as fatty acyl donor, but not acyl-CoA.</text>
</comment>
<dbReference type="InterPro" id="IPR012281">
    <property type="entry name" value="Phospholipid_synth_PlsX-like"/>
</dbReference>
<reference evidence="12" key="1">
    <citation type="submission" date="2016-10" db="EMBL/GenBank/DDBJ databases">
        <authorList>
            <person name="Varghese N."/>
            <person name="Submissions S."/>
        </authorList>
    </citation>
    <scope>NUCLEOTIDE SEQUENCE [LARGE SCALE GENOMIC DNA]</scope>
    <source>
        <strain evidence="12">DSM 22900</strain>
    </source>
</reference>
<gene>
    <name evidence="10" type="primary">plsX</name>
    <name evidence="11" type="ORF">SAMN05421747_102303</name>
</gene>